<evidence type="ECO:0008006" key="8">
    <source>
        <dbReference type="Google" id="ProtNLM"/>
    </source>
</evidence>
<evidence type="ECO:0000256" key="2">
    <source>
        <dbReference type="ARBA" id="ARBA00006801"/>
    </source>
</evidence>
<dbReference type="EMBL" id="VIEB01000200">
    <property type="protein sequence ID" value="TQE01200.1"/>
    <property type="molecule type" value="Genomic_DNA"/>
</dbReference>
<evidence type="ECO:0000256" key="5">
    <source>
        <dbReference type="SAM" id="MobiDB-lite"/>
    </source>
</evidence>
<feature type="compositionally biased region" description="Polar residues" evidence="5">
    <location>
        <begin position="644"/>
        <end position="654"/>
    </location>
</feature>
<dbReference type="AlphaFoldDB" id="A0A540MS57"/>
<dbReference type="InterPro" id="IPR045109">
    <property type="entry name" value="LSDs-like"/>
</dbReference>
<protein>
    <recommendedName>
        <fullName evidence="8">RING-type domain-containing protein</fullName>
    </recommendedName>
</protein>
<comment type="similarity">
    <text evidence="2">Belongs to the JARID1 histone demethylase family.</text>
</comment>
<evidence type="ECO:0000256" key="1">
    <source>
        <dbReference type="ARBA" id="ARBA00004123"/>
    </source>
</evidence>
<dbReference type="Gene3D" id="2.60.120.650">
    <property type="entry name" value="Cupin"/>
    <property type="match status" value="2"/>
</dbReference>
<comment type="subcellular location">
    <subcellularLocation>
        <location evidence="1">Nucleus</location>
    </subcellularLocation>
</comment>
<dbReference type="GO" id="GO:0046872">
    <property type="term" value="F:metal ion binding"/>
    <property type="evidence" value="ECO:0007669"/>
    <property type="project" value="UniProtKB-KW"/>
</dbReference>
<keyword evidence="3" id="KW-0479">Metal-binding</keyword>
<feature type="region of interest" description="Disordered" evidence="5">
    <location>
        <begin position="1"/>
        <end position="58"/>
    </location>
</feature>
<dbReference type="Proteomes" id="UP000315295">
    <property type="component" value="Unassembled WGS sequence"/>
</dbReference>
<dbReference type="GO" id="GO:0003712">
    <property type="term" value="F:transcription coregulator activity"/>
    <property type="evidence" value="ECO:0007669"/>
    <property type="project" value="TreeGrafter"/>
</dbReference>
<comment type="caution">
    <text evidence="6">The sequence shown here is derived from an EMBL/GenBank/DDBJ whole genome shotgun (WGS) entry which is preliminary data.</text>
</comment>
<dbReference type="GO" id="GO:0000785">
    <property type="term" value="C:chromatin"/>
    <property type="evidence" value="ECO:0007669"/>
    <property type="project" value="TreeGrafter"/>
</dbReference>
<organism evidence="6 7">
    <name type="scientific">Malus baccata</name>
    <name type="common">Siberian crab apple</name>
    <name type="synonym">Pyrus baccata</name>
    <dbReference type="NCBI Taxonomy" id="106549"/>
    <lineage>
        <taxon>Eukaryota</taxon>
        <taxon>Viridiplantae</taxon>
        <taxon>Streptophyta</taxon>
        <taxon>Embryophyta</taxon>
        <taxon>Tracheophyta</taxon>
        <taxon>Spermatophyta</taxon>
        <taxon>Magnoliopsida</taxon>
        <taxon>eudicotyledons</taxon>
        <taxon>Gunneridae</taxon>
        <taxon>Pentapetalae</taxon>
        <taxon>rosids</taxon>
        <taxon>fabids</taxon>
        <taxon>Rosales</taxon>
        <taxon>Rosaceae</taxon>
        <taxon>Amygdaloideae</taxon>
        <taxon>Maleae</taxon>
        <taxon>Malus</taxon>
    </lineage>
</organism>
<dbReference type="GO" id="GO:0031490">
    <property type="term" value="F:chromatin DNA binding"/>
    <property type="evidence" value="ECO:0007669"/>
    <property type="project" value="TreeGrafter"/>
</dbReference>
<gene>
    <name evidence="6" type="ORF">C1H46_013223</name>
</gene>
<sequence length="757" mass="85898">MSAGEGRKRPRKSSEMSAGEDTSSDKDKGSLGNPNDGLTKGGIEEEKKRRSHEVLPANDKQFETVYRRRLSMDDKHHKEKKPKEEWNEEDDSLLCHCHQCKRNDKGRVVWCRTCKTNRFCIPCIKNWYPHMSRYPICLGNCNCKACLRLEKVPVKQQLKTSIFDFHRSCPKCSYDLCLTCCREIRDGHLQGGADEMSMNINWGLSYLHAGKGNIAEVPSETSTKCRAWPKSEWKVNLDGSVLCPPKDMGGCGCTLLELRCMFSESHISQLVKKAEEIVETHQRMHVSGTSAQQRCNSLGILDATSNKLRKAASREGSDENFLYCPRGKDIQPEDLKHFQCHWIQGEPVIVTSVLETALGLSREPQVMWSACRQTRHAKRDKHIEVNAINCLDWCPVDINIHHFFNGYLKGRFDREMWPQMLKLNDPSLDDSFQEHLPHQCAEFLPFKEYTHPYRGFLNLSVKLPTECVKPVMGPKTYIAYGISQELGRGDSVTNFTATHVNILMHTAEVTCNPEQIVTIERLKKKHTEHDRTKIFGNSETSDDKVDLTKLAMGLVATMQMIKNFSCIKVAVEFVSPENVGECLRLTEEFRTLPQDHIASEDKLQVKKMIVHAVSQAVAILDDNARFQQELRGEDEMLQVFEHTPSATLAGLQSNDRGRREKGNAEQQGEEEDAEVREQQPSLSPVELHSIGHAWRQGTVAQQGEEEDAEVLEWQTSLPPVGVHNIDRSCVSEFTQQGEEEDAEVLVHAISDSNVKLS</sequence>
<name>A0A540MS57_MALBA</name>
<evidence type="ECO:0000313" key="7">
    <source>
        <dbReference type="Proteomes" id="UP000315295"/>
    </source>
</evidence>
<dbReference type="PANTHER" id="PTHR12549:SF11">
    <property type="entry name" value="LYSINE-SPECIFIC DEMETHYLASE JMJ25"/>
    <property type="match status" value="1"/>
</dbReference>
<reference evidence="6 7" key="1">
    <citation type="journal article" date="2019" name="G3 (Bethesda)">
        <title>Sequencing of a Wild Apple (Malus baccata) Genome Unravels the Differences Between Cultivated and Wild Apple Species Regarding Disease Resistance and Cold Tolerance.</title>
        <authorList>
            <person name="Chen X."/>
        </authorList>
    </citation>
    <scope>NUCLEOTIDE SEQUENCE [LARGE SCALE GENOMIC DNA]</scope>
    <source>
        <strain evidence="7">cv. Shandingzi</strain>
        <tissue evidence="6">Leaves</tissue>
    </source>
</reference>
<dbReference type="GO" id="GO:0032454">
    <property type="term" value="F:histone H3K9 demethylase activity"/>
    <property type="evidence" value="ECO:0007669"/>
    <property type="project" value="InterPro"/>
</dbReference>
<dbReference type="STRING" id="106549.A0A540MS57"/>
<feature type="region of interest" description="Disordered" evidence="5">
    <location>
        <begin position="644"/>
        <end position="681"/>
    </location>
</feature>
<dbReference type="PANTHER" id="PTHR12549">
    <property type="entry name" value="JMJC DOMAIN-CONTAINING HISTONE DEMETHYLATION PROTEIN"/>
    <property type="match status" value="1"/>
</dbReference>
<accession>A0A540MS57</accession>
<keyword evidence="4" id="KW-0539">Nucleus</keyword>
<dbReference type="GO" id="GO:0006357">
    <property type="term" value="P:regulation of transcription by RNA polymerase II"/>
    <property type="evidence" value="ECO:0007669"/>
    <property type="project" value="TreeGrafter"/>
</dbReference>
<evidence type="ECO:0000313" key="6">
    <source>
        <dbReference type="EMBL" id="TQE01200.1"/>
    </source>
</evidence>
<dbReference type="GO" id="GO:0000118">
    <property type="term" value="C:histone deacetylase complex"/>
    <property type="evidence" value="ECO:0007669"/>
    <property type="project" value="TreeGrafter"/>
</dbReference>
<evidence type="ECO:0000256" key="3">
    <source>
        <dbReference type="ARBA" id="ARBA00022723"/>
    </source>
</evidence>
<evidence type="ECO:0000256" key="4">
    <source>
        <dbReference type="ARBA" id="ARBA00023242"/>
    </source>
</evidence>
<proteinExistence type="inferred from homology"/>
<keyword evidence="7" id="KW-1185">Reference proteome</keyword>